<accession>A0ABQ6G8E9</accession>
<sequence length="55" mass="6200">MNGGITYSSKYGTKLFKVDDQSIEPFQKNETLQLPKRTVSFTVGNSLFILMDHSS</sequence>
<gene>
    <name evidence="1" type="ORF">MU1_08890</name>
</gene>
<keyword evidence="2" id="KW-1185">Reference proteome</keyword>
<protein>
    <submittedName>
        <fullName evidence="1">Uncharacterized protein</fullName>
    </submittedName>
</protein>
<reference evidence="1 2" key="1">
    <citation type="submission" date="2023-03" db="EMBL/GenBank/DDBJ databases">
        <title>Draft genome sequence of the bacteria which degrade cell wall of Tricholomamatutake.</title>
        <authorList>
            <person name="Konishi Y."/>
            <person name="Fukuta Y."/>
            <person name="Shirasaka N."/>
        </authorList>
    </citation>
    <scope>NUCLEOTIDE SEQUENCE [LARGE SCALE GENOMIC DNA]</scope>
    <source>
        <strain evidence="2">mu1</strain>
    </source>
</reference>
<evidence type="ECO:0000313" key="2">
    <source>
        <dbReference type="Proteomes" id="UP001157114"/>
    </source>
</evidence>
<name>A0ABQ6G8E9_9BACL</name>
<evidence type="ECO:0000313" key="1">
    <source>
        <dbReference type="EMBL" id="GLX66545.1"/>
    </source>
</evidence>
<proteinExistence type="predicted"/>
<dbReference type="EMBL" id="BSSQ01000003">
    <property type="protein sequence ID" value="GLX66545.1"/>
    <property type="molecule type" value="Genomic_DNA"/>
</dbReference>
<comment type="caution">
    <text evidence="1">The sequence shown here is derived from an EMBL/GenBank/DDBJ whole genome shotgun (WGS) entry which is preliminary data.</text>
</comment>
<organism evidence="1 2">
    <name type="scientific">Paenibacillus glycanilyticus</name>
    <dbReference type="NCBI Taxonomy" id="126569"/>
    <lineage>
        <taxon>Bacteria</taxon>
        <taxon>Bacillati</taxon>
        <taxon>Bacillota</taxon>
        <taxon>Bacilli</taxon>
        <taxon>Bacillales</taxon>
        <taxon>Paenibacillaceae</taxon>
        <taxon>Paenibacillus</taxon>
    </lineage>
</organism>
<dbReference type="Proteomes" id="UP001157114">
    <property type="component" value="Unassembled WGS sequence"/>
</dbReference>